<name>A0A8H6XFY8_9AGAR</name>
<keyword evidence="2" id="KW-0472">Membrane</keyword>
<feature type="compositionally biased region" description="Polar residues" evidence="1">
    <location>
        <begin position="72"/>
        <end position="89"/>
    </location>
</feature>
<evidence type="ECO:0000313" key="3">
    <source>
        <dbReference type="EMBL" id="KAF7339680.1"/>
    </source>
</evidence>
<feature type="region of interest" description="Disordered" evidence="1">
    <location>
        <begin position="125"/>
        <end position="202"/>
    </location>
</feature>
<keyword evidence="2" id="KW-1133">Transmembrane helix</keyword>
<dbReference type="AlphaFoldDB" id="A0A8H6XFY8"/>
<gene>
    <name evidence="3" type="ORF">MSAN_02183000</name>
</gene>
<feature type="transmembrane region" description="Helical" evidence="2">
    <location>
        <begin position="6"/>
        <end position="28"/>
    </location>
</feature>
<organism evidence="3 4">
    <name type="scientific">Mycena sanguinolenta</name>
    <dbReference type="NCBI Taxonomy" id="230812"/>
    <lineage>
        <taxon>Eukaryota</taxon>
        <taxon>Fungi</taxon>
        <taxon>Dikarya</taxon>
        <taxon>Basidiomycota</taxon>
        <taxon>Agaricomycotina</taxon>
        <taxon>Agaricomycetes</taxon>
        <taxon>Agaricomycetidae</taxon>
        <taxon>Agaricales</taxon>
        <taxon>Marasmiineae</taxon>
        <taxon>Mycenaceae</taxon>
        <taxon>Mycena</taxon>
    </lineage>
</organism>
<feature type="compositionally biased region" description="Basic and acidic residues" evidence="1">
    <location>
        <begin position="355"/>
        <end position="367"/>
    </location>
</feature>
<feature type="compositionally biased region" description="Low complexity" evidence="1">
    <location>
        <begin position="340"/>
        <end position="351"/>
    </location>
</feature>
<feature type="region of interest" description="Disordered" evidence="1">
    <location>
        <begin position="237"/>
        <end position="377"/>
    </location>
</feature>
<feature type="compositionally biased region" description="Basic residues" evidence="1">
    <location>
        <begin position="368"/>
        <end position="377"/>
    </location>
</feature>
<evidence type="ECO:0000313" key="4">
    <source>
        <dbReference type="Proteomes" id="UP000623467"/>
    </source>
</evidence>
<evidence type="ECO:0000256" key="1">
    <source>
        <dbReference type="SAM" id="MobiDB-lite"/>
    </source>
</evidence>
<feature type="compositionally biased region" description="Polar residues" evidence="1">
    <location>
        <begin position="258"/>
        <end position="268"/>
    </location>
</feature>
<protein>
    <submittedName>
        <fullName evidence="3">Uncharacterized protein</fullName>
    </submittedName>
</protein>
<keyword evidence="4" id="KW-1185">Reference proteome</keyword>
<accession>A0A8H6XFY8</accession>
<dbReference type="EMBL" id="JACAZH010000031">
    <property type="protein sequence ID" value="KAF7339680.1"/>
    <property type="molecule type" value="Genomic_DNA"/>
</dbReference>
<dbReference type="OrthoDB" id="3270653at2759"/>
<reference evidence="3" key="1">
    <citation type="submission" date="2020-05" db="EMBL/GenBank/DDBJ databases">
        <title>Mycena genomes resolve the evolution of fungal bioluminescence.</title>
        <authorList>
            <person name="Tsai I.J."/>
        </authorList>
    </citation>
    <scope>NUCLEOTIDE SEQUENCE</scope>
    <source>
        <strain evidence="3">160909Yilan</strain>
    </source>
</reference>
<feature type="region of interest" description="Disordered" evidence="1">
    <location>
        <begin position="72"/>
        <end position="109"/>
    </location>
</feature>
<sequence length="377" mass="40778">MPAHTTLIIAVVAGAVGGLLFLLLLVCLCRRPEKKVPLPPKQELARYREQQIIQAESRPKTWYESELLSAPSGTFSGSKSSLLPPSRTGSPFPRRPSLNISEAPSEDVSDASLVHHGLEQPHLAFDTSSTSLSTAETDSPKSSSPLSDPSYTPRQSSFSSRPNHRARPLSTGSNTSSPRRGRDSVRNSTTRGVPHRPHSGVQIVLPAPLAFSNDRTSVHENSPRFSMVDQWAPAAVRSEGNPIPRTQQRSFSGRKPSPNLSFIRSTLAQPPINAREGRRPTTVSETSHIPQFPPAARHQREYSAPASAPPVPQIPQQWLGPPSGNPPSLMGIEHPGRGRPTAASSATTLLPAPEPDDRPPPADAERKLQKRSRSSGH</sequence>
<keyword evidence="2" id="KW-0812">Transmembrane</keyword>
<feature type="compositionally biased region" description="Polar residues" evidence="1">
    <location>
        <begin position="126"/>
        <end position="137"/>
    </location>
</feature>
<proteinExistence type="predicted"/>
<comment type="caution">
    <text evidence="3">The sequence shown here is derived from an EMBL/GenBank/DDBJ whole genome shotgun (WGS) entry which is preliminary data.</text>
</comment>
<feature type="compositionally biased region" description="Low complexity" evidence="1">
    <location>
        <begin position="140"/>
        <end position="153"/>
    </location>
</feature>
<evidence type="ECO:0000256" key="2">
    <source>
        <dbReference type="SAM" id="Phobius"/>
    </source>
</evidence>
<dbReference type="Proteomes" id="UP000623467">
    <property type="component" value="Unassembled WGS sequence"/>
</dbReference>